<dbReference type="Proteomes" id="UP001523216">
    <property type="component" value="Unassembled WGS sequence"/>
</dbReference>
<sequence>MPTLVIIRGNSGSGKSTVAAEVRRRYGRGCALIEQDYLRRVVLREHGSNSTPIVAPGFITTMTRTALAAGYHVVLEGILHTGQYETLLRELIAGHPGPSAVFWMEVSFDESLRRHTGRPDLAHIDAATLRSWYTPSDLLGVEGEQVIAEESSLEDTVTAILHDSGLATSAALTPCPRVCRACAGKHQHAPASDSVETVSGKRS</sequence>
<name>A0ABT0Y765_9ACTN</name>
<dbReference type="InterPro" id="IPR027417">
    <property type="entry name" value="P-loop_NTPase"/>
</dbReference>
<reference evidence="1 2" key="1">
    <citation type="submission" date="2022-06" db="EMBL/GenBank/DDBJ databases">
        <title>Actinoplanes abujensis sp. nov., isolated from Nigerian arid soil.</title>
        <authorList>
            <person name="Ding P."/>
        </authorList>
    </citation>
    <scope>NUCLEOTIDE SEQUENCE [LARGE SCALE GENOMIC DNA]</scope>
    <source>
        <strain evidence="2">TRM88002</strain>
    </source>
</reference>
<organism evidence="1 2">
    <name type="scientific">Paractinoplanes hotanensis</name>
    <dbReference type="NCBI Taxonomy" id="2906497"/>
    <lineage>
        <taxon>Bacteria</taxon>
        <taxon>Bacillati</taxon>
        <taxon>Actinomycetota</taxon>
        <taxon>Actinomycetes</taxon>
        <taxon>Micromonosporales</taxon>
        <taxon>Micromonosporaceae</taxon>
        <taxon>Paractinoplanes</taxon>
    </lineage>
</organism>
<keyword evidence="2" id="KW-1185">Reference proteome</keyword>
<gene>
    <name evidence="1" type="ORF">LXN57_30305</name>
</gene>
<evidence type="ECO:0000313" key="1">
    <source>
        <dbReference type="EMBL" id="MCM4081871.1"/>
    </source>
</evidence>
<dbReference type="EMBL" id="JAMQOL010000044">
    <property type="protein sequence ID" value="MCM4081871.1"/>
    <property type="molecule type" value="Genomic_DNA"/>
</dbReference>
<accession>A0ABT0Y765</accession>
<protein>
    <submittedName>
        <fullName evidence="1">AAA family ATPase</fullName>
    </submittedName>
</protein>
<dbReference type="Gene3D" id="3.40.50.300">
    <property type="entry name" value="P-loop containing nucleotide triphosphate hydrolases"/>
    <property type="match status" value="1"/>
</dbReference>
<dbReference type="SUPFAM" id="SSF52540">
    <property type="entry name" value="P-loop containing nucleoside triphosphate hydrolases"/>
    <property type="match status" value="1"/>
</dbReference>
<proteinExistence type="predicted"/>
<dbReference type="Pfam" id="PF13671">
    <property type="entry name" value="AAA_33"/>
    <property type="match status" value="1"/>
</dbReference>
<comment type="caution">
    <text evidence="1">The sequence shown here is derived from an EMBL/GenBank/DDBJ whole genome shotgun (WGS) entry which is preliminary data.</text>
</comment>
<evidence type="ECO:0000313" key="2">
    <source>
        <dbReference type="Proteomes" id="UP001523216"/>
    </source>
</evidence>